<evidence type="ECO:0000259" key="11">
    <source>
        <dbReference type="Pfam" id="PF08244"/>
    </source>
</evidence>
<dbReference type="CDD" id="cd08996">
    <property type="entry name" value="GH32_FFase"/>
    <property type="match status" value="1"/>
</dbReference>
<evidence type="ECO:0000256" key="8">
    <source>
        <dbReference type="RuleBase" id="RU362110"/>
    </source>
</evidence>
<feature type="domain" description="Glycosyl hydrolase family 32 N-terminal" evidence="10">
    <location>
        <begin position="28"/>
        <end position="331"/>
    </location>
</feature>
<comment type="catalytic activity">
    <reaction evidence="8">
        <text>Hydrolysis of terminal non-reducing beta-D-fructofuranoside residues in beta-D-fructofuranosides.</text>
        <dbReference type="EC" id="3.2.1.26"/>
    </reaction>
</comment>
<evidence type="ECO:0000256" key="6">
    <source>
        <dbReference type="ARBA" id="ARBA00023295"/>
    </source>
</evidence>
<dbReference type="InterPro" id="IPR006232">
    <property type="entry name" value="Suc6P_hydrolase"/>
</dbReference>
<dbReference type="Pfam" id="PF08244">
    <property type="entry name" value="Glyco_hydro_32C"/>
    <property type="match status" value="1"/>
</dbReference>
<dbReference type="NCBIfam" id="TIGR01322">
    <property type="entry name" value="scrB_fam"/>
    <property type="match status" value="1"/>
</dbReference>
<dbReference type="RefSeq" id="WP_286213762.1">
    <property type="nucleotide sequence ID" value="NZ_AP027452.1"/>
</dbReference>
<keyword evidence="9" id="KW-0119">Carbohydrate metabolism</keyword>
<dbReference type="InterPro" id="IPR001362">
    <property type="entry name" value="Glyco_hydro_32"/>
</dbReference>
<comment type="subcellular location">
    <subcellularLocation>
        <location evidence="9">Cytoplasm</location>
    </subcellularLocation>
</comment>
<dbReference type="InterPro" id="IPR051214">
    <property type="entry name" value="GH32_Enzymes"/>
</dbReference>
<dbReference type="GO" id="GO:0005737">
    <property type="term" value="C:cytoplasm"/>
    <property type="evidence" value="ECO:0007669"/>
    <property type="project" value="UniProtKB-SubCell"/>
</dbReference>
<dbReference type="Gene3D" id="2.60.120.560">
    <property type="entry name" value="Exo-inulinase, domain 1"/>
    <property type="match status" value="1"/>
</dbReference>
<evidence type="ECO:0000313" key="12">
    <source>
        <dbReference type="EMBL" id="BDY27276.1"/>
    </source>
</evidence>
<dbReference type="EMBL" id="AP027452">
    <property type="protein sequence ID" value="BDY27276.1"/>
    <property type="molecule type" value="Genomic_DNA"/>
</dbReference>
<evidence type="ECO:0000256" key="5">
    <source>
        <dbReference type="ARBA" id="ARBA00022801"/>
    </source>
</evidence>
<dbReference type="AlphaFoldDB" id="A0AAI8TRU8"/>
<dbReference type="InterPro" id="IPR013320">
    <property type="entry name" value="ConA-like_dom_sf"/>
</dbReference>
<dbReference type="SUPFAM" id="SSF49899">
    <property type="entry name" value="Concanavalin A-like lectins/glucanases"/>
    <property type="match status" value="1"/>
</dbReference>
<reference evidence="12" key="1">
    <citation type="submission" date="2023-03" db="EMBL/GenBank/DDBJ databases">
        <title>Draft genome sequence of a Mycolicibacterium mageritense strain H4_3_1 isolated from a hybrid biological-inorganic system reactor.</title>
        <authorList>
            <person name="Feng X."/>
            <person name="Kazama D."/>
            <person name="Sato K."/>
            <person name="Kobayashi H."/>
        </authorList>
    </citation>
    <scope>NUCLEOTIDE SEQUENCE</scope>
    <source>
        <strain evidence="12">H4_3_1</strain>
    </source>
</reference>
<accession>A0AAI8TRU8</accession>
<organism evidence="12 13">
    <name type="scientific">Mycolicibacterium mageritense</name>
    <name type="common">Mycobacterium mageritense</name>
    <dbReference type="NCBI Taxonomy" id="53462"/>
    <lineage>
        <taxon>Bacteria</taxon>
        <taxon>Bacillati</taxon>
        <taxon>Actinomycetota</taxon>
        <taxon>Actinomycetes</taxon>
        <taxon>Mycobacteriales</taxon>
        <taxon>Mycobacteriaceae</taxon>
        <taxon>Mycolicibacterium</taxon>
    </lineage>
</organism>
<comment type="function">
    <text evidence="9">Enables the bacterium to metabolize sucrose as a sole carbon source.</text>
</comment>
<dbReference type="EC" id="3.2.1.26" evidence="3 8"/>
<comment type="pathway">
    <text evidence="1 9">Glycan biosynthesis; sucrose metabolism.</text>
</comment>
<dbReference type="InterPro" id="IPR023296">
    <property type="entry name" value="Glyco_hydro_beta-prop_sf"/>
</dbReference>
<sequence>MDQQLARAEQGVRELRATRNDRWYPKFHIAARAGWINDPNGLCHFNDRYQVYFQHHPYSSDWGPMHWGHVSSADLVTWRREPIAMAPSVAEDRDGVFSGSAVVSDEGELLVYFTGHRWRNGVDEDDGNLQVQCLAVSKDGITFEKQGTVVECPDGLVHFRDPKVWRTGDRGYMIFGACSPDNRGEVWLYTSDDMRDWTFDRVLYRDPDPHTFMLECPDLFPLGDKWVLTYCPMGRRPKKYRARNRHNAGYVVGTWSPGEEFRPLTEYRPIDWGANYYAPQSFQAPDGRRLMLAWMGSFGIPAASQLTDGWSGQMTVHRELTLGDDNRLIAVPIAELTQLRTATHDFGSVAMGPNETRTLAENIDAAEVEIDIDLAGSTAERVGLAINKTPDGHETLVGYDDLARRVFVDRRNSGHGNRGYRAAPCSSGRVKLRVLVDRGSVEVFVNDGAETVSSLIFAADGPRSIELYTECGDATIPRLVVHRLGSIWEDAR</sequence>
<proteinExistence type="inferred from homology"/>
<dbReference type="InterPro" id="IPR013189">
    <property type="entry name" value="Glyco_hydro_32_C"/>
</dbReference>
<evidence type="ECO:0000256" key="7">
    <source>
        <dbReference type="ARBA" id="ARBA00033367"/>
    </source>
</evidence>
<keyword evidence="9" id="KW-0963">Cytoplasm</keyword>
<dbReference type="GO" id="GO:0004564">
    <property type="term" value="F:beta-fructofuranosidase activity"/>
    <property type="evidence" value="ECO:0007669"/>
    <property type="project" value="UniProtKB-EC"/>
</dbReference>
<evidence type="ECO:0000256" key="1">
    <source>
        <dbReference type="ARBA" id="ARBA00004914"/>
    </source>
</evidence>
<evidence type="ECO:0000313" key="13">
    <source>
        <dbReference type="Proteomes" id="UP001241092"/>
    </source>
</evidence>
<dbReference type="SUPFAM" id="SSF75005">
    <property type="entry name" value="Arabinanase/levansucrase/invertase"/>
    <property type="match status" value="1"/>
</dbReference>
<dbReference type="SMART" id="SM00640">
    <property type="entry name" value="Glyco_32"/>
    <property type="match status" value="1"/>
</dbReference>
<evidence type="ECO:0000256" key="3">
    <source>
        <dbReference type="ARBA" id="ARBA00012758"/>
    </source>
</evidence>
<gene>
    <name evidence="12" type="primary">sacA</name>
    <name evidence="12" type="ORF">hbim_01198</name>
</gene>
<dbReference type="GO" id="GO:0005975">
    <property type="term" value="P:carbohydrate metabolic process"/>
    <property type="evidence" value="ECO:0007669"/>
    <property type="project" value="InterPro"/>
</dbReference>
<evidence type="ECO:0000256" key="9">
    <source>
        <dbReference type="RuleBase" id="RU365015"/>
    </source>
</evidence>
<protein>
    <recommendedName>
        <fullName evidence="4 8">Sucrose-6-phosphate hydrolase</fullName>
        <ecNumber evidence="3 8">3.2.1.26</ecNumber>
    </recommendedName>
    <alternativeName>
        <fullName evidence="7 9">Invertase</fullName>
    </alternativeName>
</protein>
<dbReference type="Pfam" id="PF00251">
    <property type="entry name" value="Glyco_hydro_32N"/>
    <property type="match status" value="1"/>
</dbReference>
<name>A0AAI8TRU8_MYCME</name>
<dbReference type="InterPro" id="IPR013148">
    <property type="entry name" value="Glyco_hydro_32_N"/>
</dbReference>
<comment type="similarity">
    <text evidence="2 8">Belongs to the glycosyl hydrolase 32 family.</text>
</comment>
<keyword evidence="6 8" id="KW-0326">Glycosidase</keyword>
<dbReference type="Proteomes" id="UP001241092">
    <property type="component" value="Chromosome"/>
</dbReference>
<evidence type="ECO:0000256" key="2">
    <source>
        <dbReference type="ARBA" id="ARBA00009902"/>
    </source>
</evidence>
<evidence type="ECO:0000256" key="4">
    <source>
        <dbReference type="ARBA" id="ARBA00019623"/>
    </source>
</evidence>
<keyword evidence="5 8" id="KW-0378">Hydrolase</keyword>
<dbReference type="PANTHER" id="PTHR43101:SF1">
    <property type="entry name" value="BETA-FRUCTOSIDASE"/>
    <property type="match status" value="1"/>
</dbReference>
<dbReference type="Gene3D" id="2.115.10.20">
    <property type="entry name" value="Glycosyl hydrolase domain, family 43"/>
    <property type="match status" value="1"/>
</dbReference>
<feature type="domain" description="Glycosyl hydrolase family 32 C-terminal" evidence="11">
    <location>
        <begin position="335"/>
        <end position="482"/>
    </location>
</feature>
<evidence type="ECO:0000259" key="10">
    <source>
        <dbReference type="Pfam" id="PF00251"/>
    </source>
</evidence>
<dbReference type="PANTHER" id="PTHR43101">
    <property type="entry name" value="BETA-FRUCTOSIDASE"/>
    <property type="match status" value="1"/>
</dbReference>